<protein>
    <recommendedName>
        <fullName evidence="5">Secreted protein with PEP-CTERM sorting signal</fullName>
    </recommendedName>
</protein>
<keyword evidence="2" id="KW-0472">Membrane</keyword>
<keyword evidence="4" id="KW-1185">Reference proteome</keyword>
<name>A0ABW2GUA5_9ACTN</name>
<reference evidence="4" key="1">
    <citation type="journal article" date="2019" name="Int. J. Syst. Evol. Microbiol.">
        <title>The Global Catalogue of Microorganisms (GCM) 10K type strain sequencing project: providing services to taxonomists for standard genome sequencing and annotation.</title>
        <authorList>
            <consortium name="The Broad Institute Genomics Platform"/>
            <consortium name="The Broad Institute Genome Sequencing Center for Infectious Disease"/>
            <person name="Wu L."/>
            <person name="Ma J."/>
        </authorList>
    </citation>
    <scope>NUCLEOTIDE SEQUENCE [LARGE SCALE GENOMIC DNA]</scope>
    <source>
        <strain evidence="4">CGMCC 1.9106</strain>
    </source>
</reference>
<accession>A0ABW2GUA5</accession>
<sequence>MEWLLIPAGVLGLLIVVMVIIGARRNKHRSHLDPARDVYFGDREPRPPHGPFGSNTAGSGGGSSSL</sequence>
<proteinExistence type="predicted"/>
<evidence type="ECO:0000256" key="1">
    <source>
        <dbReference type="SAM" id="MobiDB-lite"/>
    </source>
</evidence>
<keyword evidence="2" id="KW-0812">Transmembrane</keyword>
<keyword evidence="2" id="KW-1133">Transmembrane helix</keyword>
<feature type="transmembrane region" description="Helical" evidence="2">
    <location>
        <begin position="6"/>
        <end position="23"/>
    </location>
</feature>
<dbReference type="RefSeq" id="WP_376805989.1">
    <property type="nucleotide sequence ID" value="NZ_JBHTAC010000007.1"/>
</dbReference>
<organism evidence="3 4">
    <name type="scientific">Catellatospora aurea</name>
    <dbReference type="NCBI Taxonomy" id="1337874"/>
    <lineage>
        <taxon>Bacteria</taxon>
        <taxon>Bacillati</taxon>
        <taxon>Actinomycetota</taxon>
        <taxon>Actinomycetes</taxon>
        <taxon>Micromonosporales</taxon>
        <taxon>Micromonosporaceae</taxon>
        <taxon>Catellatospora</taxon>
    </lineage>
</organism>
<feature type="compositionally biased region" description="Basic and acidic residues" evidence="1">
    <location>
        <begin position="31"/>
        <end position="47"/>
    </location>
</feature>
<dbReference type="Proteomes" id="UP001596392">
    <property type="component" value="Unassembled WGS sequence"/>
</dbReference>
<comment type="caution">
    <text evidence="3">The sequence shown here is derived from an EMBL/GenBank/DDBJ whole genome shotgun (WGS) entry which is preliminary data.</text>
</comment>
<gene>
    <name evidence="3" type="ORF">ACFQO7_09240</name>
</gene>
<dbReference type="EMBL" id="JBHTAC010000007">
    <property type="protein sequence ID" value="MFC7242663.1"/>
    <property type="molecule type" value="Genomic_DNA"/>
</dbReference>
<evidence type="ECO:0008006" key="5">
    <source>
        <dbReference type="Google" id="ProtNLM"/>
    </source>
</evidence>
<feature type="region of interest" description="Disordered" evidence="1">
    <location>
        <begin position="27"/>
        <end position="66"/>
    </location>
</feature>
<evidence type="ECO:0000313" key="3">
    <source>
        <dbReference type="EMBL" id="MFC7242663.1"/>
    </source>
</evidence>
<evidence type="ECO:0000313" key="4">
    <source>
        <dbReference type="Proteomes" id="UP001596392"/>
    </source>
</evidence>
<evidence type="ECO:0000256" key="2">
    <source>
        <dbReference type="SAM" id="Phobius"/>
    </source>
</evidence>